<sequence length="274" mass="30477">MADASSVPDDIQRRIDEVQARMTEEVFEGMLAKAGVDPADLAALLDVLAIGITNGAWRNSCVENWHAEGRLSDGDMMRVNSHTTHGVRQRLRGWTREFGVITSDGFTGLTVDDADALGYRLFRWLTNPARKLATGAMLGDLARTEADLDEYMEHADQSLRGFVAQMEDKGVRFGLLRTACHGALACQQWWGHPTWPARVDQFMAMLDNPEDANWGPDAEYRERLLPEPPTLQDHSTLHATLLKAPWELDSDTAEWITDAGIGYLTPLTDAPRTS</sequence>
<evidence type="ECO:0000313" key="2">
    <source>
        <dbReference type="Proteomes" id="UP001595975"/>
    </source>
</evidence>
<comment type="caution">
    <text evidence="1">The sequence shown here is derived from an EMBL/GenBank/DDBJ whole genome shotgun (WGS) entry which is preliminary data.</text>
</comment>
<accession>A0ABW0WXD3</accession>
<evidence type="ECO:0000313" key="1">
    <source>
        <dbReference type="EMBL" id="MFC5662947.1"/>
    </source>
</evidence>
<reference evidence="2" key="1">
    <citation type="journal article" date="2019" name="Int. J. Syst. Evol. Microbiol.">
        <title>The Global Catalogue of Microorganisms (GCM) 10K type strain sequencing project: providing services to taxonomists for standard genome sequencing and annotation.</title>
        <authorList>
            <consortium name="The Broad Institute Genomics Platform"/>
            <consortium name="The Broad Institute Genome Sequencing Center for Infectious Disease"/>
            <person name="Wu L."/>
            <person name="Ma J."/>
        </authorList>
    </citation>
    <scope>NUCLEOTIDE SEQUENCE [LARGE SCALE GENOMIC DNA]</scope>
    <source>
        <strain evidence="2">CGMCC 4.1437</strain>
    </source>
</reference>
<gene>
    <name evidence="1" type="ORF">ACFP3U_08105</name>
</gene>
<dbReference type="Proteomes" id="UP001595975">
    <property type="component" value="Unassembled WGS sequence"/>
</dbReference>
<name>A0ABW0WXD3_9ACTN</name>
<proteinExistence type="predicted"/>
<dbReference type="RefSeq" id="WP_380224587.1">
    <property type="nucleotide sequence ID" value="NZ_JBHSOF010000007.1"/>
</dbReference>
<protein>
    <submittedName>
        <fullName evidence="1">Uncharacterized protein</fullName>
    </submittedName>
</protein>
<dbReference type="EMBL" id="JBHSOF010000007">
    <property type="protein sequence ID" value="MFC5662947.1"/>
    <property type="molecule type" value="Genomic_DNA"/>
</dbReference>
<organism evidence="1 2">
    <name type="scientific">Kitasatospora misakiensis</name>
    <dbReference type="NCBI Taxonomy" id="67330"/>
    <lineage>
        <taxon>Bacteria</taxon>
        <taxon>Bacillati</taxon>
        <taxon>Actinomycetota</taxon>
        <taxon>Actinomycetes</taxon>
        <taxon>Kitasatosporales</taxon>
        <taxon>Streptomycetaceae</taxon>
        <taxon>Kitasatospora</taxon>
    </lineage>
</organism>
<keyword evidence="2" id="KW-1185">Reference proteome</keyword>